<dbReference type="AlphaFoldDB" id="A0A2N8KPE6"/>
<dbReference type="GO" id="GO:1901135">
    <property type="term" value="P:carbohydrate derivative metabolic process"/>
    <property type="evidence" value="ECO:0007669"/>
    <property type="project" value="InterPro"/>
</dbReference>
<dbReference type="Gene3D" id="3.40.50.10490">
    <property type="entry name" value="Glucose-6-phosphate isomerase like protein, domain 1"/>
    <property type="match status" value="1"/>
</dbReference>
<feature type="site" description="Catalytically relevant" evidence="6">
    <location>
        <position position="50"/>
    </location>
</feature>
<gene>
    <name evidence="10" type="ORF">C1I89_02870</name>
</gene>
<dbReference type="InterPro" id="IPR035474">
    <property type="entry name" value="SIS_Kpsf"/>
</dbReference>
<keyword evidence="5" id="KW-0862">Zinc</keyword>
<dbReference type="Pfam" id="PF01380">
    <property type="entry name" value="SIS"/>
    <property type="match status" value="1"/>
</dbReference>
<evidence type="ECO:0000259" key="8">
    <source>
        <dbReference type="PROSITE" id="PS51371"/>
    </source>
</evidence>
<name>A0A2N8KPE6_9BURK</name>
<dbReference type="InterPro" id="IPR004800">
    <property type="entry name" value="KdsD/KpsF-type"/>
</dbReference>
<dbReference type="PANTHER" id="PTHR42745:SF1">
    <property type="entry name" value="ARABINOSE 5-PHOSPHATE ISOMERASE KDSD"/>
    <property type="match status" value="1"/>
</dbReference>
<evidence type="ECO:0000256" key="3">
    <source>
        <dbReference type="ARBA" id="ARBA00023122"/>
    </source>
</evidence>
<dbReference type="PANTHER" id="PTHR42745">
    <property type="match status" value="1"/>
</dbReference>
<dbReference type="GO" id="GO:0046872">
    <property type="term" value="F:metal ion binding"/>
    <property type="evidence" value="ECO:0007669"/>
    <property type="project" value="UniProtKB-KW"/>
</dbReference>
<dbReference type="CDD" id="cd04604">
    <property type="entry name" value="CBS_pair_SIS_assoc"/>
    <property type="match status" value="1"/>
</dbReference>
<dbReference type="Pfam" id="PF00571">
    <property type="entry name" value="CBS"/>
    <property type="match status" value="2"/>
</dbReference>
<dbReference type="InterPro" id="IPR000644">
    <property type="entry name" value="CBS_dom"/>
</dbReference>
<feature type="binding site" evidence="5">
    <location>
        <position position="73"/>
    </location>
    <ligand>
        <name>Zn(2+)</name>
        <dbReference type="ChEBI" id="CHEBI:29105"/>
    </ligand>
</feature>
<organism evidence="10 11">
    <name type="scientific">Achromobacter pulmonis</name>
    <dbReference type="NCBI Taxonomy" id="1389932"/>
    <lineage>
        <taxon>Bacteria</taxon>
        <taxon>Pseudomonadati</taxon>
        <taxon>Pseudomonadota</taxon>
        <taxon>Betaproteobacteria</taxon>
        <taxon>Burkholderiales</taxon>
        <taxon>Alcaligenaceae</taxon>
        <taxon>Achromobacter</taxon>
    </lineage>
</organism>
<evidence type="ECO:0000256" key="7">
    <source>
        <dbReference type="PROSITE-ProRule" id="PRU00703"/>
    </source>
</evidence>
<dbReference type="CDD" id="cd05014">
    <property type="entry name" value="SIS_Kpsf"/>
    <property type="match status" value="1"/>
</dbReference>
<evidence type="ECO:0000259" key="9">
    <source>
        <dbReference type="PROSITE" id="PS51464"/>
    </source>
</evidence>
<proteinExistence type="inferred from homology"/>
<keyword evidence="10" id="KW-0413">Isomerase</keyword>
<keyword evidence="3 7" id="KW-0129">CBS domain</keyword>
<feature type="domain" description="CBS" evidence="8">
    <location>
        <begin position="266"/>
        <end position="319"/>
    </location>
</feature>
<dbReference type="InterPro" id="IPR050986">
    <property type="entry name" value="GutQ/KpsF_isomerases"/>
</dbReference>
<dbReference type="NCBIfam" id="TIGR00393">
    <property type="entry name" value="kpsF"/>
    <property type="match status" value="1"/>
</dbReference>
<evidence type="ECO:0000256" key="1">
    <source>
        <dbReference type="ARBA" id="ARBA00008165"/>
    </source>
</evidence>
<dbReference type="GO" id="GO:0019146">
    <property type="term" value="F:arabinose-5-phosphate isomerase activity"/>
    <property type="evidence" value="ECO:0007669"/>
    <property type="project" value="UniProtKB-ARBA"/>
</dbReference>
<dbReference type="PROSITE" id="PS51371">
    <property type="entry name" value="CBS"/>
    <property type="match status" value="2"/>
</dbReference>
<protein>
    <submittedName>
        <fullName evidence="10">KpsF/GutQ family sugar-phosphate isomerase</fullName>
    </submittedName>
</protein>
<feature type="domain" description="SIS" evidence="9">
    <location>
        <begin position="32"/>
        <end position="175"/>
    </location>
</feature>
<dbReference type="PIRSF" id="PIRSF004692">
    <property type="entry name" value="KdsD_KpsF"/>
    <property type="match status" value="1"/>
</dbReference>
<dbReference type="FunFam" id="3.40.50.10490:FF:000011">
    <property type="entry name" value="Arabinose 5-phosphate isomerase"/>
    <property type="match status" value="1"/>
</dbReference>
<dbReference type="Gene3D" id="3.10.580.10">
    <property type="entry name" value="CBS-domain"/>
    <property type="match status" value="1"/>
</dbReference>
<comment type="caution">
    <text evidence="10">The sequence shown here is derived from an EMBL/GenBank/DDBJ whole genome shotgun (WGS) entry which is preliminary data.</text>
</comment>
<dbReference type="PROSITE" id="PS51464">
    <property type="entry name" value="SIS"/>
    <property type="match status" value="1"/>
</dbReference>
<dbReference type="GO" id="GO:0005975">
    <property type="term" value="P:carbohydrate metabolic process"/>
    <property type="evidence" value="ECO:0007669"/>
    <property type="project" value="InterPro"/>
</dbReference>
<feature type="site" description="Catalytically relevant" evidence="6">
    <location>
        <position position="184"/>
    </location>
</feature>
<keyword evidence="2" id="KW-0677">Repeat</keyword>
<dbReference type="InterPro" id="IPR046342">
    <property type="entry name" value="CBS_dom_sf"/>
</dbReference>
<reference evidence="10 11" key="1">
    <citation type="submission" date="2018-01" db="EMBL/GenBank/DDBJ databases">
        <title>The draft genome of an aniline degradation strain ANB-1.</title>
        <authorList>
            <person name="Zhang L."/>
            <person name="Jiang J."/>
        </authorList>
    </citation>
    <scope>NUCLEOTIDE SEQUENCE [LARGE SCALE GENOMIC DNA]</scope>
    <source>
        <strain evidence="10 11">ANB-1</strain>
    </source>
</reference>
<keyword evidence="5" id="KW-0479">Metal-binding</keyword>
<evidence type="ECO:0000256" key="2">
    <source>
        <dbReference type="ARBA" id="ARBA00022737"/>
    </source>
</evidence>
<evidence type="ECO:0000313" key="10">
    <source>
        <dbReference type="EMBL" id="PND35343.1"/>
    </source>
</evidence>
<dbReference type="InterPro" id="IPR046348">
    <property type="entry name" value="SIS_dom_sf"/>
</dbReference>
<accession>A0A2N8KPE6</accession>
<feature type="domain" description="CBS" evidence="8">
    <location>
        <begin position="201"/>
        <end position="257"/>
    </location>
</feature>
<feature type="site" description="Catalytically relevant" evidence="6">
    <location>
        <position position="102"/>
    </location>
</feature>
<dbReference type="RefSeq" id="WP_102771285.1">
    <property type="nucleotide sequence ID" value="NZ_POQS01000001.1"/>
</dbReference>
<dbReference type="Proteomes" id="UP000235994">
    <property type="component" value="Unassembled WGS sequence"/>
</dbReference>
<sequence>MDYLDTARGVIATEIDALQQMSNRLNGDFKKAIDCILNMQGRVVVVGMGKSGIVGKKIAATLASTGTPSFSVHPGEAFHGDLGMIRPIDVALMISNSGETEELIRLLPFMQYQKNLVIAMTGNMNSTLARNADVTLDISVPHEACNNNLAPTSSTTATLAMGDALAVVLSTARNFQPEDFARFHPGGSLGRKLLTRISDVMHSRALPFCAHDASFREVIQTITRGRLGLAIVMNAGQLCGVITDGDIRRAFEREDASTTLTASDIMTKTPKTINQSERLVVAEELMHEEKIKELIVVDDKQQVTGVLQIFDVDQTESDQ</sequence>
<evidence type="ECO:0000313" key="11">
    <source>
        <dbReference type="Proteomes" id="UP000235994"/>
    </source>
</evidence>
<keyword evidence="11" id="KW-1185">Reference proteome</keyword>
<dbReference type="InterPro" id="IPR001347">
    <property type="entry name" value="SIS_dom"/>
</dbReference>
<dbReference type="SUPFAM" id="SSF53697">
    <property type="entry name" value="SIS domain"/>
    <property type="match status" value="1"/>
</dbReference>
<feature type="site" description="Catalytically relevant" evidence="6">
    <location>
        <position position="143"/>
    </location>
</feature>
<evidence type="ECO:0000256" key="4">
    <source>
        <dbReference type="PIRNR" id="PIRNR004692"/>
    </source>
</evidence>
<evidence type="ECO:0000256" key="6">
    <source>
        <dbReference type="PIRSR" id="PIRSR004692-3"/>
    </source>
</evidence>
<comment type="similarity">
    <text evidence="1 4">Belongs to the SIS family. GutQ/KpsF subfamily.</text>
</comment>
<evidence type="ECO:0000256" key="5">
    <source>
        <dbReference type="PIRSR" id="PIRSR004692-2"/>
    </source>
</evidence>
<dbReference type="EMBL" id="POQS01000001">
    <property type="protein sequence ID" value="PND35343.1"/>
    <property type="molecule type" value="Genomic_DNA"/>
</dbReference>
<dbReference type="GO" id="GO:0097367">
    <property type="term" value="F:carbohydrate derivative binding"/>
    <property type="evidence" value="ECO:0007669"/>
    <property type="project" value="InterPro"/>
</dbReference>
<dbReference type="SMART" id="SM00116">
    <property type="entry name" value="CBS"/>
    <property type="match status" value="2"/>
</dbReference>